<dbReference type="CDD" id="cd06422">
    <property type="entry name" value="NTP_transferase_like_1"/>
    <property type="match status" value="1"/>
</dbReference>
<dbReference type="InterPro" id="IPR029044">
    <property type="entry name" value="Nucleotide-diphossugar_trans"/>
</dbReference>
<reference evidence="5 6" key="1">
    <citation type="submission" date="2016-10" db="EMBL/GenBank/DDBJ databases">
        <authorList>
            <person name="de Groot N.N."/>
        </authorList>
    </citation>
    <scope>NUCLEOTIDE SEQUENCE [LARGE SCALE GENOMIC DNA]</scope>
    <source>
        <strain evidence="5 6">DSM 16077</strain>
    </source>
</reference>
<proteinExistence type="predicted"/>
<dbReference type="InterPro" id="IPR050065">
    <property type="entry name" value="GlmU-like"/>
</dbReference>
<dbReference type="Proteomes" id="UP000199759">
    <property type="component" value="Unassembled WGS sequence"/>
</dbReference>
<dbReference type="PANTHER" id="PTHR43584:SF8">
    <property type="entry name" value="N-ACETYLMURAMATE ALPHA-1-PHOSPHATE URIDYLYLTRANSFERASE"/>
    <property type="match status" value="1"/>
</dbReference>
<gene>
    <name evidence="5" type="ORF">SAMN04488568_11063</name>
</gene>
<evidence type="ECO:0000256" key="2">
    <source>
        <dbReference type="ARBA" id="ARBA00022695"/>
    </source>
</evidence>
<keyword evidence="3" id="KW-0460">Magnesium</keyword>
<dbReference type="SUPFAM" id="SSF53448">
    <property type="entry name" value="Nucleotide-diphospho-sugar transferases"/>
    <property type="match status" value="1"/>
</dbReference>
<dbReference type="PANTHER" id="PTHR43584">
    <property type="entry name" value="NUCLEOTIDYL TRANSFERASE"/>
    <property type="match status" value="1"/>
</dbReference>
<dbReference type="EMBL" id="FNHG01000010">
    <property type="protein sequence ID" value="SDM38594.1"/>
    <property type="molecule type" value="Genomic_DNA"/>
</dbReference>
<dbReference type="Gene3D" id="3.90.550.10">
    <property type="entry name" value="Spore Coat Polysaccharide Biosynthesis Protein SpsA, Chain A"/>
    <property type="match status" value="1"/>
</dbReference>
<evidence type="ECO:0000313" key="6">
    <source>
        <dbReference type="Proteomes" id="UP000199759"/>
    </source>
</evidence>
<dbReference type="STRING" id="144026.SAMN04488568_11063"/>
<dbReference type="AlphaFoldDB" id="A0A1G9STB4"/>
<dbReference type="InterPro" id="IPR025877">
    <property type="entry name" value="MobA-like_NTP_Trfase"/>
</dbReference>
<accession>A0A1G9STB4</accession>
<dbReference type="Pfam" id="PF12804">
    <property type="entry name" value="NTP_transf_3"/>
    <property type="match status" value="1"/>
</dbReference>
<protein>
    <submittedName>
        <fullName evidence="5">MobA-like NTP transferase domain-containing protein</fullName>
    </submittedName>
</protein>
<feature type="domain" description="MobA-like NTP transferase" evidence="4">
    <location>
        <begin position="10"/>
        <end position="136"/>
    </location>
</feature>
<keyword evidence="2" id="KW-0548">Nucleotidyltransferase</keyword>
<name>A0A1G9STB4_9PROT</name>
<evidence type="ECO:0000259" key="4">
    <source>
        <dbReference type="Pfam" id="PF12804"/>
    </source>
</evidence>
<dbReference type="GO" id="GO:0016779">
    <property type="term" value="F:nucleotidyltransferase activity"/>
    <property type="evidence" value="ECO:0007669"/>
    <property type="project" value="UniProtKB-KW"/>
</dbReference>
<evidence type="ECO:0000256" key="3">
    <source>
        <dbReference type="ARBA" id="ARBA00022842"/>
    </source>
</evidence>
<evidence type="ECO:0000313" key="5">
    <source>
        <dbReference type="EMBL" id="SDM38594.1"/>
    </source>
</evidence>
<keyword evidence="6" id="KW-1185">Reference proteome</keyword>
<evidence type="ECO:0000256" key="1">
    <source>
        <dbReference type="ARBA" id="ARBA00022679"/>
    </source>
</evidence>
<organism evidence="5 6">
    <name type="scientific">Maricaulis salignorans</name>
    <dbReference type="NCBI Taxonomy" id="144026"/>
    <lineage>
        <taxon>Bacteria</taxon>
        <taxon>Pseudomonadati</taxon>
        <taxon>Pseudomonadota</taxon>
        <taxon>Alphaproteobacteria</taxon>
        <taxon>Maricaulales</taxon>
        <taxon>Maricaulaceae</taxon>
        <taxon>Maricaulis</taxon>
    </lineage>
</organism>
<keyword evidence="1 5" id="KW-0808">Transferase</keyword>
<dbReference type="RefSeq" id="WP_233342410.1">
    <property type="nucleotide sequence ID" value="NZ_FNHG01000010.1"/>
</dbReference>
<sequence length="237" mass="25818">MTRIATGMALAAGLGTRMRPLTNDRPKALVEVGGQVLLDWALDRFEAAGVQRTIINVHHFADAMEAHIQAHQRAEKLMISDERDCVLETGGGVVKALPLLGEDPVFISNIDAIWVDGPEAELDRMRAAWDAGRMDVLLLLAPMQATLGFDGAGDFFLGDDGRVAWRGEAASAPFAYAGVQIMKPSIMTGRSETRFSMTDVWRDLVPRGRVFGLSMQSFWMHVGDPQAVAAAEARLAR</sequence>